<keyword evidence="2" id="KW-0812">Transmembrane</keyword>
<protein>
    <recommendedName>
        <fullName evidence="3">TIR domain-containing protein</fullName>
    </recommendedName>
</protein>
<dbReference type="PANTHER" id="PTHR32009">
    <property type="entry name" value="TMV RESISTANCE PROTEIN N-LIKE"/>
    <property type="match status" value="1"/>
</dbReference>
<dbReference type="EMBL" id="CM031819">
    <property type="protein sequence ID" value="KAG6637720.1"/>
    <property type="molecule type" value="Genomic_DNA"/>
</dbReference>
<sequence length="190" mass="21771">MTVFLSFRGANKNFTDHLYSALMRVGIHTFRDDGELPRGGNISTELQKAIHGSKISIVVFSKGYADSKWCLNELVEITHRAKIGVQTLFPIFYHVDTSNIRKQTGTFADAFARHEEQFQNDMERVKGWRAALRDASSHSGWDIKEVANGYYASFSCFFLHFLSFICFKFLSKFYKIERTKIGLTEQVAFG</sequence>
<dbReference type="AlphaFoldDB" id="A0A8T1PAA1"/>
<evidence type="ECO:0000256" key="2">
    <source>
        <dbReference type="SAM" id="Phobius"/>
    </source>
</evidence>
<keyword evidence="1" id="KW-0520">NAD</keyword>
<dbReference type="SMART" id="SM00255">
    <property type="entry name" value="TIR"/>
    <property type="match status" value="1"/>
</dbReference>
<dbReference type="Proteomes" id="UP000811609">
    <property type="component" value="Chromosome 11"/>
</dbReference>
<dbReference type="GO" id="GO:0007165">
    <property type="term" value="P:signal transduction"/>
    <property type="evidence" value="ECO:0007669"/>
    <property type="project" value="InterPro"/>
</dbReference>
<dbReference type="PANTHER" id="PTHR32009:SF152">
    <property type="entry name" value="NEUTRAL_ALKALINE INVERTASE"/>
    <property type="match status" value="1"/>
</dbReference>
<evidence type="ECO:0000313" key="4">
    <source>
        <dbReference type="EMBL" id="KAG6637720.1"/>
    </source>
</evidence>
<comment type="caution">
    <text evidence="4">The sequence shown here is derived from an EMBL/GenBank/DDBJ whole genome shotgun (WGS) entry which is preliminary data.</text>
</comment>
<accession>A0A8T1PAA1</accession>
<feature type="domain" description="TIR" evidence="3">
    <location>
        <begin position="1"/>
        <end position="136"/>
    </location>
</feature>
<keyword evidence="2" id="KW-0472">Membrane</keyword>
<organism evidence="4 5">
    <name type="scientific">Carya illinoinensis</name>
    <name type="common">Pecan</name>
    <dbReference type="NCBI Taxonomy" id="32201"/>
    <lineage>
        <taxon>Eukaryota</taxon>
        <taxon>Viridiplantae</taxon>
        <taxon>Streptophyta</taxon>
        <taxon>Embryophyta</taxon>
        <taxon>Tracheophyta</taxon>
        <taxon>Spermatophyta</taxon>
        <taxon>Magnoliopsida</taxon>
        <taxon>eudicotyledons</taxon>
        <taxon>Gunneridae</taxon>
        <taxon>Pentapetalae</taxon>
        <taxon>rosids</taxon>
        <taxon>fabids</taxon>
        <taxon>Fagales</taxon>
        <taxon>Juglandaceae</taxon>
        <taxon>Carya</taxon>
    </lineage>
</organism>
<proteinExistence type="predicted"/>
<evidence type="ECO:0000259" key="3">
    <source>
        <dbReference type="PROSITE" id="PS50104"/>
    </source>
</evidence>
<dbReference type="InterPro" id="IPR000157">
    <property type="entry name" value="TIR_dom"/>
</dbReference>
<feature type="transmembrane region" description="Helical" evidence="2">
    <location>
        <begin position="150"/>
        <end position="170"/>
    </location>
</feature>
<keyword evidence="5" id="KW-1185">Reference proteome</keyword>
<evidence type="ECO:0000256" key="1">
    <source>
        <dbReference type="ARBA" id="ARBA00023027"/>
    </source>
</evidence>
<keyword evidence="2" id="KW-1133">Transmembrane helix</keyword>
<reference evidence="4" key="1">
    <citation type="submission" date="2020-12" db="EMBL/GenBank/DDBJ databases">
        <title>WGS assembly of Carya illinoinensis cv. Pawnee.</title>
        <authorList>
            <person name="Platts A."/>
            <person name="Shu S."/>
            <person name="Wright S."/>
            <person name="Barry K."/>
            <person name="Edger P."/>
            <person name="Pires J.C."/>
            <person name="Schmutz J."/>
        </authorList>
    </citation>
    <scope>NUCLEOTIDE SEQUENCE</scope>
    <source>
        <tissue evidence="4">Leaf</tissue>
    </source>
</reference>
<gene>
    <name evidence="4" type="ORF">CIPAW_11G198200</name>
</gene>
<dbReference type="PROSITE" id="PS50104">
    <property type="entry name" value="TIR"/>
    <property type="match status" value="1"/>
</dbReference>
<dbReference type="FunFam" id="3.40.50.10140:FF:000007">
    <property type="entry name" value="Disease resistance protein (TIR-NBS-LRR class)"/>
    <property type="match status" value="1"/>
</dbReference>
<name>A0A8T1PAA1_CARIL</name>
<dbReference type="Pfam" id="PF01582">
    <property type="entry name" value="TIR"/>
    <property type="match status" value="1"/>
</dbReference>
<evidence type="ECO:0000313" key="5">
    <source>
        <dbReference type="Proteomes" id="UP000811609"/>
    </source>
</evidence>